<dbReference type="Proteomes" id="UP000015527">
    <property type="component" value="Unassembled WGS sequence"/>
</dbReference>
<feature type="domain" description="VOC" evidence="1">
    <location>
        <begin position="30"/>
        <end position="152"/>
    </location>
</feature>
<dbReference type="NCBIfam" id="NF008551">
    <property type="entry name" value="PRK11478.1"/>
    <property type="match status" value="1"/>
</dbReference>
<sequence>MPIARIVSVSTGGSQKDTGAALRYRSSMIAIHHIAIIGSDYRRSRAFYHETLGLPIIREVYREERCSWKCDLDAGNAQIELFSFPSPPPRPSRPEACGLRHLSFAVVDLDAEVARLAVAGTPCEAIRVDPYTDRRFTFFSDPDGLPLELYEVPAEG</sequence>
<reference evidence="2 3" key="1">
    <citation type="journal article" date="2013" name="Genome Announc.">
        <title>Genome Sequence of Novosphingobium lindaniclasticum LE124T, Isolated from a Hexachlorocyclohexane Dumpsite.</title>
        <authorList>
            <person name="Saxena A."/>
            <person name="Nayyar N."/>
            <person name="Sangwan N."/>
            <person name="Kumari R."/>
            <person name="Khurana J.P."/>
            <person name="Lal R."/>
        </authorList>
    </citation>
    <scope>NUCLEOTIDE SEQUENCE [LARGE SCALE GENOMIC DNA]</scope>
    <source>
        <strain evidence="2 3">LE124</strain>
    </source>
</reference>
<keyword evidence="3" id="KW-1185">Reference proteome</keyword>
<dbReference type="SUPFAM" id="SSF54593">
    <property type="entry name" value="Glyoxalase/Bleomycin resistance protein/Dihydroxybiphenyl dioxygenase"/>
    <property type="match status" value="1"/>
</dbReference>
<evidence type="ECO:0000313" key="3">
    <source>
        <dbReference type="Proteomes" id="UP000015527"/>
    </source>
</evidence>
<evidence type="ECO:0000313" key="2">
    <source>
        <dbReference type="EMBL" id="EQB15243.1"/>
    </source>
</evidence>
<dbReference type="InterPro" id="IPR004360">
    <property type="entry name" value="Glyas_Fos-R_dOase_dom"/>
</dbReference>
<proteinExistence type="predicted"/>
<name>T0HT08_9SPHN</name>
<accession>T0HT08</accession>
<dbReference type="InterPro" id="IPR037523">
    <property type="entry name" value="VOC_core"/>
</dbReference>
<dbReference type="EMBL" id="ATHL01000076">
    <property type="protein sequence ID" value="EQB15243.1"/>
    <property type="molecule type" value="Genomic_DNA"/>
</dbReference>
<dbReference type="AlphaFoldDB" id="T0HT08"/>
<gene>
    <name evidence="2" type="ORF">L284_11450</name>
</gene>
<evidence type="ECO:0000259" key="1">
    <source>
        <dbReference type="PROSITE" id="PS51819"/>
    </source>
</evidence>
<dbReference type="Pfam" id="PF00903">
    <property type="entry name" value="Glyoxalase"/>
    <property type="match status" value="1"/>
</dbReference>
<comment type="caution">
    <text evidence="2">The sequence shown here is derived from an EMBL/GenBank/DDBJ whole genome shotgun (WGS) entry which is preliminary data.</text>
</comment>
<dbReference type="eggNOG" id="COG0346">
    <property type="taxonomic scope" value="Bacteria"/>
</dbReference>
<dbReference type="PROSITE" id="PS51819">
    <property type="entry name" value="VOC"/>
    <property type="match status" value="1"/>
</dbReference>
<protein>
    <recommendedName>
        <fullName evidence="1">VOC domain-containing protein</fullName>
    </recommendedName>
</protein>
<dbReference type="PANTHER" id="PTHR21366">
    <property type="entry name" value="GLYOXALASE FAMILY PROTEIN"/>
    <property type="match status" value="1"/>
</dbReference>
<dbReference type="PANTHER" id="PTHR21366:SF31">
    <property type="entry name" value="METALLOTHIOL TRANSFERASE FOSB"/>
    <property type="match status" value="1"/>
</dbReference>
<dbReference type="InterPro" id="IPR029068">
    <property type="entry name" value="Glyas_Bleomycin-R_OHBP_Dase"/>
</dbReference>
<dbReference type="PATRIC" id="fig|1096930.3.peg.2273"/>
<dbReference type="Gene3D" id="3.10.180.10">
    <property type="entry name" value="2,3-Dihydroxybiphenyl 1,2-Dioxygenase, domain 1"/>
    <property type="match status" value="1"/>
</dbReference>
<organism evidence="2 3">
    <name type="scientific">Novosphingobium lindaniclasticum LE124</name>
    <dbReference type="NCBI Taxonomy" id="1096930"/>
    <lineage>
        <taxon>Bacteria</taxon>
        <taxon>Pseudomonadati</taxon>
        <taxon>Pseudomonadota</taxon>
        <taxon>Alphaproteobacteria</taxon>
        <taxon>Sphingomonadales</taxon>
        <taxon>Sphingomonadaceae</taxon>
        <taxon>Novosphingobium</taxon>
    </lineage>
</organism>
<dbReference type="InterPro" id="IPR050383">
    <property type="entry name" value="GlyoxalaseI/FosfomycinResist"/>
</dbReference>